<gene>
    <name evidence="2" type="ORF">U9M48_002587</name>
</gene>
<dbReference type="PANTHER" id="PTHR33074">
    <property type="entry name" value="EXPRESSED PROTEIN-RELATED"/>
    <property type="match status" value="1"/>
</dbReference>
<dbReference type="InterPro" id="IPR011676">
    <property type="entry name" value="DUF1618"/>
</dbReference>
<dbReference type="PANTHER" id="PTHR33074:SF42">
    <property type="entry name" value="DUF1618 DOMAIN-CONTAINING PROTEIN"/>
    <property type="match status" value="1"/>
</dbReference>
<accession>A0AAQ3PRM4</accession>
<evidence type="ECO:0000313" key="3">
    <source>
        <dbReference type="Proteomes" id="UP001341281"/>
    </source>
</evidence>
<sequence length="414" mass="46440">MEDDDHSPPHDDGLSSVEHPYFQMVLIPPPIHPDDPGPLPGSILIDPEGYISDRTNDTTADGFTKDGKLIQVTFWAAHPPRASFFTVKLDRSAIGDMPMILCTDEDLVLLRVPICRPRCNFHPEDNAFLVYQAGTKDKRPSLQLIPPPPVLIFSDTNAGLLRYRSRRRNIYYVALLCRASGDGQYNLHLLDSKSMSWSNKLMFIDSPEAEKYTYSSKVIAIGGERGSVGWVDLWRGILVCDLLRNSNRLRYIPLPSPIVPNKLLLGGPPSRDRDISVVGKEYIKYFDMQLYTGPGPVAEGWEAAVWRRKVSSTEWEEDCRMKVSNDLALPDPIGPTLKGTYSGFPALSLHDDDVVYVMDRNDLLDRNASVIAVDMRKKTVKGMADVGSPRPLGYSYVYFQSAISKYLGLWSSTR</sequence>
<organism evidence="2 3">
    <name type="scientific">Paspalum notatum var. saurae</name>
    <dbReference type="NCBI Taxonomy" id="547442"/>
    <lineage>
        <taxon>Eukaryota</taxon>
        <taxon>Viridiplantae</taxon>
        <taxon>Streptophyta</taxon>
        <taxon>Embryophyta</taxon>
        <taxon>Tracheophyta</taxon>
        <taxon>Spermatophyta</taxon>
        <taxon>Magnoliopsida</taxon>
        <taxon>Liliopsida</taxon>
        <taxon>Poales</taxon>
        <taxon>Poaceae</taxon>
        <taxon>PACMAD clade</taxon>
        <taxon>Panicoideae</taxon>
        <taxon>Andropogonodae</taxon>
        <taxon>Paspaleae</taxon>
        <taxon>Paspalinae</taxon>
        <taxon>Paspalum</taxon>
    </lineage>
</organism>
<name>A0AAQ3PRM4_PASNO</name>
<reference evidence="2 3" key="1">
    <citation type="submission" date="2024-02" db="EMBL/GenBank/DDBJ databases">
        <title>High-quality chromosome-scale genome assembly of Pensacola bahiagrass (Paspalum notatum Flugge var. saurae).</title>
        <authorList>
            <person name="Vega J.M."/>
            <person name="Podio M."/>
            <person name="Orjuela J."/>
            <person name="Siena L.A."/>
            <person name="Pessino S.C."/>
            <person name="Combes M.C."/>
            <person name="Mariac C."/>
            <person name="Albertini E."/>
            <person name="Pupilli F."/>
            <person name="Ortiz J.P.A."/>
            <person name="Leblanc O."/>
        </authorList>
    </citation>
    <scope>NUCLEOTIDE SEQUENCE [LARGE SCALE GENOMIC DNA]</scope>
    <source>
        <strain evidence="2">R1</strain>
        <tissue evidence="2">Leaf</tissue>
    </source>
</reference>
<dbReference type="AlphaFoldDB" id="A0AAQ3PRM4"/>
<keyword evidence="3" id="KW-1185">Reference proteome</keyword>
<dbReference type="EMBL" id="CP144745">
    <property type="protein sequence ID" value="WVZ51439.1"/>
    <property type="molecule type" value="Genomic_DNA"/>
</dbReference>
<proteinExistence type="predicted"/>
<evidence type="ECO:0000313" key="2">
    <source>
        <dbReference type="EMBL" id="WVZ51439.1"/>
    </source>
</evidence>
<evidence type="ECO:0000259" key="1">
    <source>
        <dbReference type="Pfam" id="PF07762"/>
    </source>
</evidence>
<feature type="domain" description="DUF1618" evidence="1">
    <location>
        <begin position="230"/>
        <end position="356"/>
    </location>
</feature>
<dbReference type="Proteomes" id="UP001341281">
    <property type="component" value="Chromosome 01"/>
</dbReference>
<dbReference type="Pfam" id="PF07762">
    <property type="entry name" value="DUF1618"/>
    <property type="match status" value="1"/>
</dbReference>
<protein>
    <recommendedName>
        <fullName evidence="1">DUF1618 domain-containing protein</fullName>
    </recommendedName>
</protein>